<dbReference type="Gene3D" id="1.20.1250.20">
    <property type="entry name" value="MFS general substrate transporter like domains"/>
    <property type="match status" value="1"/>
</dbReference>
<dbReference type="PROSITE" id="PS50850">
    <property type="entry name" value="MFS"/>
    <property type="match status" value="1"/>
</dbReference>
<dbReference type="AlphaFoldDB" id="A0A7Y7B1D7"/>
<evidence type="ECO:0000256" key="7">
    <source>
        <dbReference type="SAM" id="Phobius"/>
    </source>
</evidence>
<evidence type="ECO:0000256" key="3">
    <source>
        <dbReference type="ARBA" id="ARBA00022475"/>
    </source>
</evidence>
<feature type="transmembrane region" description="Helical" evidence="7">
    <location>
        <begin position="267"/>
        <end position="290"/>
    </location>
</feature>
<gene>
    <name evidence="9" type="ORF">HG542_05105</name>
</gene>
<dbReference type="Proteomes" id="UP000587462">
    <property type="component" value="Unassembled WGS sequence"/>
</dbReference>
<evidence type="ECO:0000256" key="2">
    <source>
        <dbReference type="ARBA" id="ARBA00022448"/>
    </source>
</evidence>
<dbReference type="InterPro" id="IPR036259">
    <property type="entry name" value="MFS_trans_sf"/>
</dbReference>
<keyword evidence="10" id="KW-1185">Reference proteome</keyword>
<comment type="caution">
    <text evidence="9">The sequence shown here is derived from an EMBL/GenBank/DDBJ whole genome shotgun (WGS) entry which is preliminary data.</text>
</comment>
<feature type="transmembrane region" description="Helical" evidence="7">
    <location>
        <begin position="356"/>
        <end position="377"/>
    </location>
</feature>
<feature type="transmembrane region" description="Helical" evidence="7">
    <location>
        <begin position="236"/>
        <end position="255"/>
    </location>
</feature>
<feature type="transmembrane region" description="Helical" evidence="7">
    <location>
        <begin position="38"/>
        <end position="58"/>
    </location>
</feature>
<evidence type="ECO:0000313" key="9">
    <source>
        <dbReference type="EMBL" id="NVK77034.1"/>
    </source>
</evidence>
<keyword evidence="3" id="KW-1003">Cell membrane</keyword>
<feature type="transmembrane region" description="Helical" evidence="7">
    <location>
        <begin position="202"/>
        <end position="230"/>
    </location>
</feature>
<dbReference type="PANTHER" id="PTHR23517">
    <property type="entry name" value="RESISTANCE PROTEIN MDTM, PUTATIVE-RELATED-RELATED"/>
    <property type="match status" value="1"/>
</dbReference>
<evidence type="ECO:0000259" key="8">
    <source>
        <dbReference type="PROSITE" id="PS50850"/>
    </source>
</evidence>
<feature type="transmembrane region" description="Helical" evidence="7">
    <location>
        <begin position="329"/>
        <end position="350"/>
    </location>
</feature>
<evidence type="ECO:0000256" key="6">
    <source>
        <dbReference type="ARBA" id="ARBA00023136"/>
    </source>
</evidence>
<comment type="subcellular location">
    <subcellularLocation>
        <location evidence="1">Cell membrane</location>
        <topology evidence="1">Multi-pass membrane protein</topology>
    </subcellularLocation>
</comment>
<proteinExistence type="predicted"/>
<dbReference type="InterPro" id="IPR020846">
    <property type="entry name" value="MFS_dom"/>
</dbReference>
<dbReference type="InterPro" id="IPR050171">
    <property type="entry name" value="MFS_Transporters"/>
</dbReference>
<keyword evidence="2" id="KW-0813">Transport</keyword>
<dbReference type="InterPro" id="IPR011701">
    <property type="entry name" value="MFS"/>
</dbReference>
<dbReference type="EMBL" id="JABBXF010000008">
    <property type="protein sequence ID" value="NVK77034.1"/>
    <property type="molecule type" value="Genomic_DNA"/>
</dbReference>
<accession>A0A7Y7B1D7</accession>
<evidence type="ECO:0000256" key="4">
    <source>
        <dbReference type="ARBA" id="ARBA00022692"/>
    </source>
</evidence>
<name>A0A7Y7B1D7_STRMO</name>
<dbReference type="GO" id="GO:0005886">
    <property type="term" value="C:plasma membrane"/>
    <property type="evidence" value="ECO:0007669"/>
    <property type="project" value="UniProtKB-SubCell"/>
</dbReference>
<keyword evidence="5 7" id="KW-1133">Transmembrane helix</keyword>
<feature type="transmembrane region" description="Helical" evidence="7">
    <location>
        <begin position="70"/>
        <end position="88"/>
    </location>
</feature>
<feature type="transmembrane region" description="Helical" evidence="7">
    <location>
        <begin position="296"/>
        <end position="317"/>
    </location>
</feature>
<feature type="transmembrane region" description="Helical" evidence="7">
    <location>
        <begin position="94"/>
        <end position="117"/>
    </location>
</feature>
<evidence type="ECO:0000256" key="1">
    <source>
        <dbReference type="ARBA" id="ARBA00004651"/>
    </source>
</evidence>
<evidence type="ECO:0000313" key="10">
    <source>
        <dbReference type="Proteomes" id="UP000587462"/>
    </source>
</evidence>
<evidence type="ECO:0000256" key="5">
    <source>
        <dbReference type="ARBA" id="ARBA00022989"/>
    </source>
</evidence>
<protein>
    <submittedName>
        <fullName evidence="9">MFS transporter</fullName>
    </submittedName>
</protein>
<organism evidence="9 10">
    <name type="scientific">Streptomyces morookaense</name>
    <name type="common">Streptoverticillium morookaense</name>
    <dbReference type="NCBI Taxonomy" id="1970"/>
    <lineage>
        <taxon>Bacteria</taxon>
        <taxon>Bacillati</taxon>
        <taxon>Actinomycetota</taxon>
        <taxon>Actinomycetes</taxon>
        <taxon>Kitasatosporales</taxon>
        <taxon>Streptomycetaceae</taxon>
        <taxon>Streptomyces</taxon>
    </lineage>
</organism>
<reference evidence="9 10" key="1">
    <citation type="submission" date="2020-04" db="EMBL/GenBank/DDBJ databases">
        <title>Draft Genome Sequence of Streptomyces morookaense DSM 40503, an 8-azaguanine-producing strain.</title>
        <authorList>
            <person name="Qi J."/>
            <person name="Gao J.-M."/>
        </authorList>
    </citation>
    <scope>NUCLEOTIDE SEQUENCE [LARGE SCALE GENOMIC DNA]</scope>
    <source>
        <strain evidence="9 10">DSM 40503</strain>
    </source>
</reference>
<dbReference type="GO" id="GO:0022857">
    <property type="term" value="F:transmembrane transporter activity"/>
    <property type="evidence" value="ECO:0007669"/>
    <property type="project" value="InterPro"/>
</dbReference>
<sequence length="400" mass="41206">MPPAWARAALAMFGVGWGANQFSPMLRVYREQNGLSEAAVTAMFGMYALGLIPALLVAGPFSDRRGRRTVIRPVVLLSSAATLVLMAGGTRPELLYAGRFLAGVASGAAFSAGSAWVKELSAQAPAGAGARRAAVFLSAGFGGGPLVSGMAGQWLPLPRITPYVPHLLIMAVVTPLAWRLPDPAAERAPAPWRAPRAARRRRFLLGVALWAPWVFGTATAAFATLTALAAPHTHGLGIAFTGAVTALTLGTGIAVQPMTRRLAARGGTARAAVVGLLLATAGFAVAAGAAATGRVAAVPAAALLLGASYGMLLVSGLREVELMADEGELAAFVAIFYMLIYIGFGAPYLFTVAAGLFGYPRCLLAAGLVTLLTVFVTRPALRDEPARAAAPAAETPPVRR</sequence>
<keyword evidence="4 7" id="KW-0812">Transmembrane</keyword>
<keyword evidence="6 7" id="KW-0472">Membrane</keyword>
<feature type="domain" description="Major facilitator superfamily (MFS) profile" evidence="8">
    <location>
        <begin position="4"/>
        <end position="400"/>
    </location>
</feature>
<dbReference type="PANTHER" id="PTHR23517:SF3">
    <property type="entry name" value="INTEGRAL MEMBRANE TRANSPORT PROTEIN"/>
    <property type="match status" value="1"/>
</dbReference>
<dbReference type="Pfam" id="PF07690">
    <property type="entry name" value="MFS_1"/>
    <property type="match status" value="1"/>
</dbReference>
<dbReference type="SUPFAM" id="SSF103473">
    <property type="entry name" value="MFS general substrate transporter"/>
    <property type="match status" value="1"/>
</dbReference>